<dbReference type="Proteomes" id="UP000245207">
    <property type="component" value="Unassembled WGS sequence"/>
</dbReference>
<evidence type="ECO:0000313" key="3">
    <source>
        <dbReference type="Proteomes" id="UP000245207"/>
    </source>
</evidence>
<dbReference type="OrthoDB" id="1925304at2759"/>
<proteinExistence type="predicted"/>
<dbReference type="SUPFAM" id="SSF48403">
    <property type="entry name" value="Ankyrin repeat"/>
    <property type="match status" value="1"/>
</dbReference>
<dbReference type="PANTHER" id="PTHR24121:SF21">
    <property type="entry name" value="ANKYRIN REPEAT FAMILY PROTEIN"/>
    <property type="match status" value="1"/>
</dbReference>
<organism evidence="2 3">
    <name type="scientific">Artemisia annua</name>
    <name type="common">Sweet wormwood</name>
    <dbReference type="NCBI Taxonomy" id="35608"/>
    <lineage>
        <taxon>Eukaryota</taxon>
        <taxon>Viridiplantae</taxon>
        <taxon>Streptophyta</taxon>
        <taxon>Embryophyta</taxon>
        <taxon>Tracheophyta</taxon>
        <taxon>Spermatophyta</taxon>
        <taxon>Magnoliopsida</taxon>
        <taxon>eudicotyledons</taxon>
        <taxon>Gunneridae</taxon>
        <taxon>Pentapetalae</taxon>
        <taxon>asterids</taxon>
        <taxon>campanulids</taxon>
        <taxon>Asterales</taxon>
        <taxon>Asteraceae</taxon>
        <taxon>Asteroideae</taxon>
        <taxon>Anthemideae</taxon>
        <taxon>Artemisiinae</taxon>
        <taxon>Artemisia</taxon>
    </lineage>
</organism>
<gene>
    <name evidence="2" type="ORF">CTI12_AA526280</name>
</gene>
<dbReference type="PANTHER" id="PTHR24121">
    <property type="entry name" value="NO MECHANORECEPTOR POTENTIAL C, ISOFORM D-RELATED"/>
    <property type="match status" value="1"/>
</dbReference>
<feature type="region of interest" description="Disordered" evidence="1">
    <location>
        <begin position="21"/>
        <end position="52"/>
    </location>
</feature>
<dbReference type="Pfam" id="PF12796">
    <property type="entry name" value="Ank_2"/>
    <property type="match status" value="1"/>
</dbReference>
<dbReference type="InterPro" id="IPR002110">
    <property type="entry name" value="Ankyrin_rpt"/>
</dbReference>
<evidence type="ECO:0000256" key="1">
    <source>
        <dbReference type="SAM" id="MobiDB-lite"/>
    </source>
</evidence>
<accession>A0A2U1L3W9</accession>
<dbReference type="STRING" id="35608.A0A2U1L3W9"/>
<dbReference type="EMBL" id="PKPP01011691">
    <property type="protein sequence ID" value="PWA43696.1"/>
    <property type="molecule type" value="Genomic_DNA"/>
</dbReference>
<dbReference type="SMART" id="SM00248">
    <property type="entry name" value="ANK"/>
    <property type="match status" value="3"/>
</dbReference>
<dbReference type="AlphaFoldDB" id="A0A2U1L3W9"/>
<dbReference type="Gene3D" id="1.25.40.20">
    <property type="entry name" value="Ankyrin repeat-containing domain"/>
    <property type="match status" value="1"/>
</dbReference>
<protein>
    <submittedName>
        <fullName evidence="2">Ankyrin repeat-containing domain, PGG domain protein</fullName>
    </submittedName>
</protein>
<name>A0A2U1L3W9_ARTAN</name>
<reference evidence="2 3" key="1">
    <citation type="journal article" date="2018" name="Mol. Plant">
        <title>The genome of Artemisia annua provides insight into the evolution of Asteraceae family and artemisinin biosynthesis.</title>
        <authorList>
            <person name="Shen Q."/>
            <person name="Zhang L."/>
            <person name="Liao Z."/>
            <person name="Wang S."/>
            <person name="Yan T."/>
            <person name="Shi P."/>
            <person name="Liu M."/>
            <person name="Fu X."/>
            <person name="Pan Q."/>
            <person name="Wang Y."/>
            <person name="Lv Z."/>
            <person name="Lu X."/>
            <person name="Zhang F."/>
            <person name="Jiang W."/>
            <person name="Ma Y."/>
            <person name="Chen M."/>
            <person name="Hao X."/>
            <person name="Li L."/>
            <person name="Tang Y."/>
            <person name="Lv G."/>
            <person name="Zhou Y."/>
            <person name="Sun X."/>
            <person name="Brodelius P.E."/>
            <person name="Rose J.K.C."/>
            <person name="Tang K."/>
        </authorList>
    </citation>
    <scope>NUCLEOTIDE SEQUENCE [LARGE SCALE GENOMIC DNA]</scope>
    <source>
        <strain evidence="3">cv. Huhao1</strain>
        <tissue evidence="2">Leaf</tissue>
    </source>
</reference>
<keyword evidence="3" id="KW-1185">Reference proteome</keyword>
<feature type="compositionally biased region" description="Polar residues" evidence="1">
    <location>
        <begin position="24"/>
        <end position="49"/>
    </location>
</feature>
<dbReference type="InterPro" id="IPR036770">
    <property type="entry name" value="Ankyrin_rpt-contain_sf"/>
</dbReference>
<sequence length="234" mass="25903">MMGPIWVPHPTVRESEYGLKMSGSVHSPTHHNPQDAPQGNSNPSGTTKNPCRDLIKGPKKDYLEIGVPLYEASIKCDWEAAEKILLAKPELVTYSITENGETALHIAASAKGPKHVEQFVKNLVVKMTKADLELVNKNQNTALYLAAAAGNLETVKIMVDKNNVLPQIPGAGKMLPLYAAALFGNYEVVKYLYICSKELSDDAWNPENRGWLLEKCIESDMFECLDTVKTRSIY</sequence>
<comment type="caution">
    <text evidence="2">The sequence shown here is derived from an EMBL/GenBank/DDBJ whole genome shotgun (WGS) entry which is preliminary data.</text>
</comment>
<evidence type="ECO:0000313" key="2">
    <source>
        <dbReference type="EMBL" id="PWA43696.1"/>
    </source>
</evidence>